<gene>
    <name evidence="3" type="ORF">GKJPGBOP_07769</name>
</gene>
<accession>A0A401WF50</accession>
<feature type="compositionally biased region" description="Low complexity" evidence="1">
    <location>
        <begin position="461"/>
        <end position="471"/>
    </location>
</feature>
<dbReference type="Proteomes" id="UP000286746">
    <property type="component" value="Unassembled WGS sequence"/>
</dbReference>
<feature type="transmembrane region" description="Helical" evidence="2">
    <location>
        <begin position="269"/>
        <end position="288"/>
    </location>
</feature>
<evidence type="ECO:0000313" key="4">
    <source>
        <dbReference type="Proteomes" id="UP000286746"/>
    </source>
</evidence>
<feature type="transmembrane region" description="Helical" evidence="2">
    <location>
        <begin position="350"/>
        <end position="370"/>
    </location>
</feature>
<dbReference type="EMBL" id="BHZD01000001">
    <property type="protein sequence ID" value="GCD47974.1"/>
    <property type="molecule type" value="Genomic_DNA"/>
</dbReference>
<sequence>MTHEGTAHDGPAGAGSAPAGELERLRAEVRELRARAGTQERRRARLLALRRLVAAVVIALVAVLTVTSVVGVWGARTALDTDRWVATVGRLPEDPAVNKAVSAYLTDEIFDQLDVERRLSEALPPRASFVAGPVTGAVHGYVRDTVTKLLGTEQFQDLWRSANRFAHARITAVLEGRSEGVRVQGDTVTLNLLPLVNNLLNALEDRLPALFGKRLDLPTLSSGEVPPGLRERIEKALGVSLPADFAQIKLYDRETLGQVQQAVVLFKRGLVGLVLAVPLLLGLALWVSPNRRRTLLQLGLWLVVSVTALSAVLRAVRDQLLAQVPSGVYRDGVRNALWTVFTTLRDRGDLLLWLGVALAVVMYLVGPGRLPAGLRHRTSRGARATGRFAARAGRKVSTGSGAHAWVRDHADVLRVAGVVVAALVALLLSSWAGLLVIAMLLAAYEAAVTLALRDSPSPRSGEAAPGADAEPGAGGAREAGRQA</sequence>
<keyword evidence="4" id="KW-1185">Reference proteome</keyword>
<feature type="region of interest" description="Disordered" evidence="1">
    <location>
        <begin position="454"/>
        <end position="483"/>
    </location>
</feature>
<evidence type="ECO:0008006" key="5">
    <source>
        <dbReference type="Google" id="ProtNLM"/>
    </source>
</evidence>
<protein>
    <recommendedName>
        <fullName evidence="5">Integral membrane protein</fullName>
    </recommendedName>
</protein>
<feature type="transmembrane region" description="Helical" evidence="2">
    <location>
        <begin position="412"/>
        <end position="428"/>
    </location>
</feature>
<dbReference type="AlphaFoldDB" id="A0A401WF50"/>
<evidence type="ECO:0000256" key="1">
    <source>
        <dbReference type="SAM" id="MobiDB-lite"/>
    </source>
</evidence>
<dbReference type="RefSeq" id="WP_125057978.1">
    <property type="nucleotide sequence ID" value="NZ_BHZD01000001.1"/>
</dbReference>
<feature type="transmembrane region" description="Helical" evidence="2">
    <location>
        <begin position="295"/>
        <end position="316"/>
    </location>
</feature>
<organism evidence="3 4">
    <name type="scientific">Streptomyces paromomycinus</name>
    <name type="common">Streptomyces rimosus subsp. paromomycinus</name>
    <dbReference type="NCBI Taxonomy" id="92743"/>
    <lineage>
        <taxon>Bacteria</taxon>
        <taxon>Bacillati</taxon>
        <taxon>Actinomycetota</taxon>
        <taxon>Actinomycetes</taxon>
        <taxon>Kitasatosporales</taxon>
        <taxon>Streptomycetaceae</taxon>
        <taxon>Streptomyces</taxon>
    </lineage>
</organism>
<proteinExistence type="predicted"/>
<feature type="region of interest" description="Disordered" evidence="1">
    <location>
        <begin position="1"/>
        <end position="20"/>
    </location>
</feature>
<feature type="compositionally biased region" description="Low complexity" evidence="1">
    <location>
        <begin position="10"/>
        <end position="20"/>
    </location>
</feature>
<evidence type="ECO:0000256" key="2">
    <source>
        <dbReference type="SAM" id="Phobius"/>
    </source>
</evidence>
<evidence type="ECO:0000313" key="3">
    <source>
        <dbReference type="EMBL" id="GCD47974.1"/>
    </source>
</evidence>
<name>A0A401WF50_STREY</name>
<reference evidence="3 4" key="1">
    <citation type="submission" date="2018-11" db="EMBL/GenBank/DDBJ databases">
        <title>Whole genome sequence of Streptomyces paromomycinus NBRC 15454(T).</title>
        <authorList>
            <person name="Komaki H."/>
            <person name="Tamura T."/>
        </authorList>
    </citation>
    <scope>NUCLEOTIDE SEQUENCE [LARGE SCALE GENOMIC DNA]</scope>
    <source>
        <strain evidence="3 4">NBRC 15454</strain>
    </source>
</reference>
<keyword evidence="2" id="KW-1133">Transmembrane helix</keyword>
<keyword evidence="2" id="KW-0472">Membrane</keyword>
<feature type="transmembrane region" description="Helical" evidence="2">
    <location>
        <begin position="52"/>
        <end position="73"/>
    </location>
</feature>
<keyword evidence="2" id="KW-0812">Transmembrane</keyword>
<comment type="caution">
    <text evidence="3">The sequence shown here is derived from an EMBL/GenBank/DDBJ whole genome shotgun (WGS) entry which is preliminary data.</text>
</comment>